<sequence length="45" mass="5159">MRWIWRAAAIAVILTSWDAAAIAHSSNSDVNQCHHDRRTGEYHCH</sequence>
<dbReference type="RefSeq" id="WP_208676685.1">
    <property type="nucleotide sequence ID" value="NZ_CP030139.2"/>
</dbReference>
<accession>A0AAN1UUC0</accession>
<dbReference type="InterPro" id="IPR047773">
    <property type="entry name" value="YHYH_dom_bact"/>
</dbReference>
<evidence type="ECO:0000313" key="2">
    <source>
        <dbReference type="EMBL" id="AZB72435.1"/>
    </source>
</evidence>
<keyword evidence="1" id="KW-0732">Signal</keyword>
<evidence type="ECO:0000256" key="1">
    <source>
        <dbReference type="SAM" id="SignalP"/>
    </source>
</evidence>
<reference evidence="2 3" key="1">
    <citation type="journal article" date="2018" name="Sci. Rep.">
        <title>Genome Features and Biochemical Characteristics of a Robust, Fast Growing and Naturally Transformable Cyanobacterium Synechococcus elongatus PCC 11801 Isolated from India.</title>
        <authorList>
            <person name="Jaiswal D."/>
            <person name="Sengupta A."/>
            <person name="Sohoni S."/>
            <person name="Sengupta S."/>
            <person name="Phadnavis A.G."/>
            <person name="Pakrasi H.B."/>
            <person name="Wangikar P.P."/>
        </authorList>
    </citation>
    <scope>NUCLEOTIDE SEQUENCE [LARGE SCALE GENOMIC DNA]</scope>
    <source>
        <strain evidence="2 3">PCC 11801</strain>
    </source>
</reference>
<protein>
    <submittedName>
        <fullName evidence="2">YHYH domain-containing protein</fullName>
    </submittedName>
</protein>
<name>A0AAN1UUC0_SYNEL</name>
<dbReference type="EMBL" id="CP030139">
    <property type="protein sequence ID" value="AZB72435.1"/>
    <property type="molecule type" value="Genomic_DNA"/>
</dbReference>
<evidence type="ECO:0000313" key="3">
    <source>
        <dbReference type="Proteomes" id="UP000267249"/>
    </source>
</evidence>
<organism evidence="2 3">
    <name type="scientific">Synechococcus elongatus PCC 11801</name>
    <dbReference type="NCBI Taxonomy" id="2219813"/>
    <lineage>
        <taxon>Bacteria</taxon>
        <taxon>Bacillati</taxon>
        <taxon>Cyanobacteriota</taxon>
        <taxon>Cyanophyceae</taxon>
        <taxon>Synechococcales</taxon>
        <taxon>Synechococcaceae</taxon>
        <taxon>Synechococcus</taxon>
    </lineage>
</organism>
<gene>
    <name evidence="2" type="ORF">DOP62_06605</name>
</gene>
<feature type="signal peptide" evidence="1">
    <location>
        <begin position="1"/>
        <end position="21"/>
    </location>
</feature>
<dbReference type="Proteomes" id="UP000267249">
    <property type="component" value="Chromosome"/>
</dbReference>
<feature type="chain" id="PRO_5043030128" evidence="1">
    <location>
        <begin position="22"/>
        <end position="45"/>
    </location>
</feature>
<dbReference type="NCBIfam" id="NF033223">
    <property type="entry name" value="YHYH_alt"/>
    <property type="match status" value="1"/>
</dbReference>
<dbReference type="AlphaFoldDB" id="A0AAN1UUC0"/>
<proteinExistence type="predicted"/>